<organism evidence="1 2">
    <name type="scientific">Elsinoe ampelina</name>
    <dbReference type="NCBI Taxonomy" id="302913"/>
    <lineage>
        <taxon>Eukaryota</taxon>
        <taxon>Fungi</taxon>
        <taxon>Dikarya</taxon>
        <taxon>Ascomycota</taxon>
        <taxon>Pezizomycotina</taxon>
        <taxon>Dothideomycetes</taxon>
        <taxon>Dothideomycetidae</taxon>
        <taxon>Myriangiales</taxon>
        <taxon>Elsinoaceae</taxon>
        <taxon>Elsinoe</taxon>
    </lineage>
</organism>
<gene>
    <name evidence="1" type="ORF">BDZ85DRAFT_265040</name>
</gene>
<keyword evidence="2" id="KW-1185">Reference proteome</keyword>
<dbReference type="Proteomes" id="UP000799538">
    <property type="component" value="Unassembled WGS sequence"/>
</dbReference>
<dbReference type="EMBL" id="ML992509">
    <property type="protein sequence ID" value="KAF2222186.1"/>
    <property type="molecule type" value="Genomic_DNA"/>
</dbReference>
<sequence length="78" mass="8420">MAPGSKADGAAADAVKDAIDRADIDYPWWFGGSASCFAVCLTHPLDLSKAFLIHFSNLESQILQDLLGHREKSRVVSS</sequence>
<evidence type="ECO:0000313" key="1">
    <source>
        <dbReference type="EMBL" id="KAF2222186.1"/>
    </source>
</evidence>
<name>A0A6A6G8U6_9PEZI</name>
<reference evidence="2" key="1">
    <citation type="journal article" date="2020" name="Stud. Mycol.">
        <title>101 Dothideomycetes genomes: A test case for predicting lifestyles and emergence of pathogens.</title>
        <authorList>
            <person name="Haridas S."/>
            <person name="Albert R."/>
            <person name="Binder M."/>
            <person name="Bloem J."/>
            <person name="LaButti K."/>
            <person name="Salamov A."/>
            <person name="Andreopoulos B."/>
            <person name="Baker S."/>
            <person name="Barry K."/>
            <person name="Bills G."/>
            <person name="Bluhm B."/>
            <person name="Cannon C."/>
            <person name="Castanera R."/>
            <person name="Culley D."/>
            <person name="Daum C."/>
            <person name="Ezra D."/>
            <person name="Gonzalez J."/>
            <person name="Henrissat B."/>
            <person name="Kuo A."/>
            <person name="Liang C."/>
            <person name="Lipzen A."/>
            <person name="Lutzoni F."/>
            <person name="Magnuson J."/>
            <person name="Mondo S."/>
            <person name="Nolan M."/>
            <person name="Ohm R."/>
            <person name="Pangilinan J."/>
            <person name="Park H.-J."/>
            <person name="Ramirez L."/>
            <person name="Alfaro M."/>
            <person name="Sun H."/>
            <person name="Tritt A."/>
            <person name="Yoshinaga Y."/>
            <person name="Zwiers L.-H."/>
            <person name="Turgeon B."/>
            <person name="Goodwin S."/>
            <person name="Spatafora J."/>
            <person name="Crous P."/>
            <person name="Grigoriev I."/>
        </authorList>
    </citation>
    <scope>NUCLEOTIDE SEQUENCE [LARGE SCALE GENOMIC DNA]</scope>
    <source>
        <strain evidence="2">CECT 20119</strain>
    </source>
</reference>
<dbReference type="AlphaFoldDB" id="A0A6A6G8U6"/>
<evidence type="ECO:0000313" key="2">
    <source>
        <dbReference type="Proteomes" id="UP000799538"/>
    </source>
</evidence>
<protein>
    <submittedName>
        <fullName evidence="1">Uncharacterized protein</fullName>
    </submittedName>
</protein>
<proteinExistence type="predicted"/>
<accession>A0A6A6G8U6</accession>
<dbReference type="OrthoDB" id="448427at2759"/>